<dbReference type="EMBL" id="JAVDTF010000001">
    <property type="protein sequence ID" value="MDR6781932.1"/>
    <property type="molecule type" value="Genomic_DNA"/>
</dbReference>
<proteinExistence type="predicted"/>
<protein>
    <submittedName>
        <fullName evidence="1">Uncharacterized protein</fullName>
    </submittedName>
</protein>
<gene>
    <name evidence="1" type="ORF">J2X78_000484</name>
</gene>
<organism evidence="1 2">
    <name type="scientific">Pedobacter africanus</name>
    <dbReference type="NCBI Taxonomy" id="151894"/>
    <lineage>
        <taxon>Bacteria</taxon>
        <taxon>Pseudomonadati</taxon>
        <taxon>Bacteroidota</taxon>
        <taxon>Sphingobacteriia</taxon>
        <taxon>Sphingobacteriales</taxon>
        <taxon>Sphingobacteriaceae</taxon>
        <taxon>Pedobacter</taxon>
    </lineage>
</organism>
<evidence type="ECO:0000313" key="2">
    <source>
        <dbReference type="Proteomes" id="UP001246858"/>
    </source>
</evidence>
<dbReference type="Proteomes" id="UP001246858">
    <property type="component" value="Unassembled WGS sequence"/>
</dbReference>
<evidence type="ECO:0000313" key="1">
    <source>
        <dbReference type="EMBL" id="MDR6781932.1"/>
    </source>
</evidence>
<reference evidence="1" key="1">
    <citation type="submission" date="2023-07" db="EMBL/GenBank/DDBJ databases">
        <title>Sorghum-associated microbial communities from plants grown in Nebraska, USA.</title>
        <authorList>
            <person name="Schachtman D."/>
        </authorList>
    </citation>
    <scope>NUCLEOTIDE SEQUENCE</scope>
    <source>
        <strain evidence="1">2697</strain>
    </source>
</reference>
<comment type="caution">
    <text evidence="1">The sequence shown here is derived from an EMBL/GenBank/DDBJ whole genome shotgun (WGS) entry which is preliminary data.</text>
</comment>
<keyword evidence="2" id="KW-1185">Reference proteome</keyword>
<name>A0ACC6KRT2_9SPHI</name>
<sequence length="172" mass="19744">MLQPLYAQKNDKPAAKQLHRIPGLAQLLKADTLVNSIIVIDNFIGKISNYGDHMEGLSEPQKLFYLNQELEREVNNGGFNQYFLNSSGDYAHETILALKAINAQKTAAILQAAIDKFPGSKVPKDRKRRIALVEKLNPKYTLWEELDQKFFSYQEDLNVLNIKFIEKNMKEF</sequence>
<accession>A0ACC6KRT2</accession>